<dbReference type="EMBL" id="JAACFV010000328">
    <property type="protein sequence ID" value="KAF7502126.1"/>
    <property type="molecule type" value="Genomic_DNA"/>
</dbReference>
<feature type="transmembrane region" description="Helical" evidence="7">
    <location>
        <begin position="48"/>
        <end position="71"/>
    </location>
</feature>
<keyword evidence="5 7" id="KW-0472">Membrane</keyword>
<evidence type="ECO:0000256" key="4">
    <source>
        <dbReference type="ARBA" id="ARBA00022989"/>
    </source>
</evidence>
<dbReference type="Proteomes" id="UP000606974">
    <property type="component" value="Unassembled WGS sequence"/>
</dbReference>
<proteinExistence type="predicted"/>
<dbReference type="InterPro" id="IPR050930">
    <property type="entry name" value="MFS_Vesicular_Transporter"/>
</dbReference>
<dbReference type="Gene3D" id="1.20.1250.20">
    <property type="entry name" value="MFS general substrate transporter like domains"/>
    <property type="match status" value="2"/>
</dbReference>
<evidence type="ECO:0000259" key="8">
    <source>
        <dbReference type="PROSITE" id="PS50850"/>
    </source>
</evidence>
<dbReference type="PANTHER" id="PTHR23506">
    <property type="entry name" value="GH10249P"/>
    <property type="match status" value="1"/>
</dbReference>
<evidence type="ECO:0000256" key="6">
    <source>
        <dbReference type="SAM" id="MobiDB-lite"/>
    </source>
</evidence>
<feature type="transmembrane region" description="Helical" evidence="7">
    <location>
        <begin position="291"/>
        <end position="311"/>
    </location>
</feature>
<evidence type="ECO:0000256" key="5">
    <source>
        <dbReference type="ARBA" id="ARBA00023136"/>
    </source>
</evidence>
<feature type="transmembrane region" description="Helical" evidence="7">
    <location>
        <begin position="260"/>
        <end position="285"/>
    </location>
</feature>
<reference evidence="9" key="1">
    <citation type="submission" date="2020-02" db="EMBL/GenBank/DDBJ databases">
        <authorList>
            <person name="Palmer J.M."/>
        </authorList>
    </citation>
    <scope>NUCLEOTIDE SEQUENCE</scope>
    <source>
        <strain evidence="9">EPUS1.4</strain>
        <tissue evidence="9">Thallus</tissue>
    </source>
</reference>
<feature type="transmembrane region" description="Helical" evidence="7">
    <location>
        <begin position="20"/>
        <end position="42"/>
    </location>
</feature>
<feature type="transmembrane region" description="Helical" evidence="7">
    <location>
        <begin position="83"/>
        <end position="106"/>
    </location>
</feature>
<dbReference type="GO" id="GO:0016020">
    <property type="term" value="C:membrane"/>
    <property type="evidence" value="ECO:0007669"/>
    <property type="project" value="UniProtKB-SubCell"/>
</dbReference>
<dbReference type="InterPro" id="IPR020846">
    <property type="entry name" value="MFS_dom"/>
</dbReference>
<feature type="region of interest" description="Disordered" evidence="6">
    <location>
        <begin position="148"/>
        <end position="207"/>
    </location>
</feature>
<dbReference type="OrthoDB" id="5086884at2759"/>
<dbReference type="InterPro" id="IPR036259">
    <property type="entry name" value="MFS_trans_sf"/>
</dbReference>
<dbReference type="PANTHER" id="PTHR23506:SF23">
    <property type="entry name" value="GH10249P"/>
    <property type="match status" value="1"/>
</dbReference>
<evidence type="ECO:0000256" key="2">
    <source>
        <dbReference type="ARBA" id="ARBA00022448"/>
    </source>
</evidence>
<protein>
    <recommendedName>
        <fullName evidence="8">Major facilitator superfamily (MFS) profile domain-containing protein</fullName>
    </recommendedName>
</protein>
<keyword evidence="3 7" id="KW-0812">Transmembrane</keyword>
<dbReference type="Pfam" id="PF07690">
    <property type="entry name" value="MFS_1"/>
    <property type="match status" value="2"/>
</dbReference>
<feature type="transmembrane region" description="Helical" evidence="7">
    <location>
        <begin position="112"/>
        <end position="133"/>
    </location>
</feature>
<dbReference type="SUPFAM" id="SSF103473">
    <property type="entry name" value="MFS general substrate transporter"/>
    <property type="match status" value="1"/>
</dbReference>
<organism evidence="9 10">
    <name type="scientific">Endocarpon pusillum</name>
    <dbReference type="NCBI Taxonomy" id="364733"/>
    <lineage>
        <taxon>Eukaryota</taxon>
        <taxon>Fungi</taxon>
        <taxon>Dikarya</taxon>
        <taxon>Ascomycota</taxon>
        <taxon>Pezizomycotina</taxon>
        <taxon>Eurotiomycetes</taxon>
        <taxon>Chaetothyriomycetidae</taxon>
        <taxon>Verrucariales</taxon>
        <taxon>Verrucariaceae</taxon>
        <taxon>Endocarpon</taxon>
    </lineage>
</organism>
<name>A0A8H7A7V5_9EURO</name>
<evidence type="ECO:0000256" key="7">
    <source>
        <dbReference type="SAM" id="Phobius"/>
    </source>
</evidence>
<dbReference type="InterPro" id="IPR011701">
    <property type="entry name" value="MFS"/>
</dbReference>
<evidence type="ECO:0000256" key="1">
    <source>
        <dbReference type="ARBA" id="ARBA00004141"/>
    </source>
</evidence>
<keyword evidence="10" id="KW-1185">Reference proteome</keyword>
<accession>A0A8H7A7V5</accession>
<feature type="transmembrane region" description="Helical" evidence="7">
    <location>
        <begin position="323"/>
        <end position="345"/>
    </location>
</feature>
<evidence type="ECO:0000313" key="9">
    <source>
        <dbReference type="EMBL" id="KAF7502126.1"/>
    </source>
</evidence>
<dbReference type="GO" id="GO:0022857">
    <property type="term" value="F:transmembrane transporter activity"/>
    <property type="evidence" value="ECO:0007669"/>
    <property type="project" value="InterPro"/>
</dbReference>
<evidence type="ECO:0000313" key="10">
    <source>
        <dbReference type="Proteomes" id="UP000606974"/>
    </source>
</evidence>
<feature type="compositionally biased region" description="Polar residues" evidence="6">
    <location>
        <begin position="174"/>
        <end position="185"/>
    </location>
</feature>
<feature type="transmembrane region" description="Helical" evidence="7">
    <location>
        <begin position="402"/>
        <end position="422"/>
    </location>
</feature>
<feature type="domain" description="Major facilitator superfamily (MFS) profile" evidence="8">
    <location>
        <begin position="1"/>
        <end position="425"/>
    </location>
</feature>
<comment type="caution">
    <text evidence="9">The sequence shown here is derived from an EMBL/GenBank/DDBJ whole genome shotgun (WGS) entry which is preliminary data.</text>
</comment>
<sequence>MEYRWRSPLLLLDGWPIEVLLVKPPFLGGLGVLFLSTLLFAVGRKPAILVVARCLQGASAGIIYTVGLSMLVETVGRDEVGSWMGLTLSGMTSGVMIGPLVGGLIYTKVGYYAVFAVVLAFIALSSILPLFMIENRLAREWLTNPGDQRDGYGTISNKPDGDHSSRPTVHIPSQDPQSRVSTSSREPCHEEDPLLRETLSREPLPTERPGIAHRLAQRFPTTCALMSSGRLVAAMYGGFVQTSLICSFDGILPMFVHRTFVWNSSATGLIFLAISVPAITAPLIGALSDRFGTSIIVLTGFTLSTLSLALLSLVTENSIQHKVLLSILLALTGLGLTTILSPLAADMFGVVVQMGKDNEGLFGRAGAYAQAYGLFDTALALGTIFGPTYAGLLYEKAGWRPAVWGLAAFCASGSIPIIGSSISRK</sequence>
<gene>
    <name evidence="9" type="ORF">GJ744_006997</name>
</gene>
<feature type="compositionally biased region" description="Basic and acidic residues" evidence="6">
    <location>
        <begin position="186"/>
        <end position="200"/>
    </location>
</feature>
<evidence type="ECO:0000256" key="3">
    <source>
        <dbReference type="ARBA" id="ARBA00022692"/>
    </source>
</evidence>
<keyword evidence="2" id="KW-0813">Transport</keyword>
<keyword evidence="4 7" id="KW-1133">Transmembrane helix</keyword>
<comment type="subcellular location">
    <subcellularLocation>
        <location evidence="1">Membrane</location>
        <topology evidence="1">Multi-pass membrane protein</topology>
    </subcellularLocation>
</comment>
<dbReference type="AlphaFoldDB" id="A0A8H7A7V5"/>
<dbReference type="PROSITE" id="PS50850">
    <property type="entry name" value="MFS"/>
    <property type="match status" value="1"/>
</dbReference>
<feature type="transmembrane region" description="Helical" evidence="7">
    <location>
        <begin position="365"/>
        <end position="390"/>
    </location>
</feature>